<feature type="compositionally biased region" description="Low complexity" evidence="1">
    <location>
        <begin position="156"/>
        <end position="166"/>
    </location>
</feature>
<feature type="compositionally biased region" description="Basic and acidic residues" evidence="1">
    <location>
        <begin position="111"/>
        <end position="132"/>
    </location>
</feature>
<name>A0AAV7WAU0_PLEWA</name>
<evidence type="ECO:0000313" key="2">
    <source>
        <dbReference type="EMBL" id="KAJ1209847.1"/>
    </source>
</evidence>
<sequence length="175" mass="18885">MTATGLSSLQSAKSAARDSCVTVLNTGEWGAWPRIQRWHTPDFSLRRGRLENEKKRAISGPIGVHAEVLNWRPIPGLIGPPRWPRRVLAGEPGPAARTRAGGPYTRLKPRPRVEPRADEVRGRTARERRGTPDESPSYSRGAGGDLRARVKIRPSGGRAALLLGAGAAPGRGRGP</sequence>
<dbReference type="EMBL" id="JANPWB010000002">
    <property type="protein sequence ID" value="KAJ1209847.1"/>
    <property type="molecule type" value="Genomic_DNA"/>
</dbReference>
<dbReference type="AlphaFoldDB" id="A0AAV7WAU0"/>
<protein>
    <submittedName>
        <fullName evidence="2">Uncharacterized protein</fullName>
    </submittedName>
</protein>
<evidence type="ECO:0000313" key="3">
    <source>
        <dbReference type="Proteomes" id="UP001066276"/>
    </source>
</evidence>
<proteinExistence type="predicted"/>
<dbReference type="Proteomes" id="UP001066276">
    <property type="component" value="Chromosome 1_2"/>
</dbReference>
<feature type="region of interest" description="Disordered" evidence="1">
    <location>
        <begin position="88"/>
        <end position="175"/>
    </location>
</feature>
<organism evidence="2 3">
    <name type="scientific">Pleurodeles waltl</name>
    <name type="common">Iberian ribbed newt</name>
    <dbReference type="NCBI Taxonomy" id="8319"/>
    <lineage>
        <taxon>Eukaryota</taxon>
        <taxon>Metazoa</taxon>
        <taxon>Chordata</taxon>
        <taxon>Craniata</taxon>
        <taxon>Vertebrata</taxon>
        <taxon>Euteleostomi</taxon>
        <taxon>Amphibia</taxon>
        <taxon>Batrachia</taxon>
        <taxon>Caudata</taxon>
        <taxon>Salamandroidea</taxon>
        <taxon>Salamandridae</taxon>
        <taxon>Pleurodelinae</taxon>
        <taxon>Pleurodeles</taxon>
    </lineage>
</organism>
<comment type="caution">
    <text evidence="2">The sequence shown here is derived from an EMBL/GenBank/DDBJ whole genome shotgun (WGS) entry which is preliminary data.</text>
</comment>
<evidence type="ECO:0000256" key="1">
    <source>
        <dbReference type="SAM" id="MobiDB-lite"/>
    </source>
</evidence>
<keyword evidence="3" id="KW-1185">Reference proteome</keyword>
<accession>A0AAV7WAU0</accession>
<reference evidence="2" key="1">
    <citation type="journal article" date="2022" name="bioRxiv">
        <title>Sequencing and chromosome-scale assembly of the giantPleurodeles waltlgenome.</title>
        <authorList>
            <person name="Brown T."/>
            <person name="Elewa A."/>
            <person name="Iarovenko S."/>
            <person name="Subramanian E."/>
            <person name="Araus A.J."/>
            <person name="Petzold A."/>
            <person name="Susuki M."/>
            <person name="Suzuki K.-i.T."/>
            <person name="Hayashi T."/>
            <person name="Toyoda A."/>
            <person name="Oliveira C."/>
            <person name="Osipova E."/>
            <person name="Leigh N.D."/>
            <person name="Simon A."/>
            <person name="Yun M.H."/>
        </authorList>
    </citation>
    <scope>NUCLEOTIDE SEQUENCE</scope>
    <source>
        <strain evidence="2">20211129_DDA</strain>
        <tissue evidence="2">Liver</tissue>
    </source>
</reference>
<gene>
    <name evidence="2" type="ORF">NDU88_005219</name>
</gene>